<feature type="region of interest" description="Disordered" evidence="1">
    <location>
        <begin position="1"/>
        <end position="26"/>
    </location>
</feature>
<name>A0ABR0UBY1_REHGL</name>
<feature type="region of interest" description="Disordered" evidence="1">
    <location>
        <begin position="41"/>
        <end position="69"/>
    </location>
</feature>
<feature type="compositionally biased region" description="Polar residues" evidence="1">
    <location>
        <begin position="8"/>
        <end position="21"/>
    </location>
</feature>
<feature type="compositionally biased region" description="Acidic residues" evidence="1">
    <location>
        <begin position="53"/>
        <end position="69"/>
    </location>
</feature>
<dbReference type="EMBL" id="JABTTQ020003100">
    <property type="protein sequence ID" value="KAK6119991.1"/>
    <property type="molecule type" value="Genomic_DNA"/>
</dbReference>
<evidence type="ECO:0000313" key="2">
    <source>
        <dbReference type="EMBL" id="KAK6119991.1"/>
    </source>
</evidence>
<reference evidence="2 3" key="1">
    <citation type="journal article" date="2021" name="Comput. Struct. Biotechnol. J.">
        <title>De novo genome assembly of the potent medicinal plant Rehmannia glutinosa using nanopore technology.</title>
        <authorList>
            <person name="Ma L."/>
            <person name="Dong C."/>
            <person name="Song C."/>
            <person name="Wang X."/>
            <person name="Zheng X."/>
            <person name="Niu Y."/>
            <person name="Chen S."/>
            <person name="Feng W."/>
        </authorList>
    </citation>
    <scope>NUCLEOTIDE SEQUENCE [LARGE SCALE GENOMIC DNA]</scope>
    <source>
        <strain evidence="2">DH-2019</strain>
    </source>
</reference>
<proteinExistence type="predicted"/>
<gene>
    <name evidence="2" type="ORF">DH2020_046279</name>
</gene>
<organism evidence="2 3">
    <name type="scientific">Rehmannia glutinosa</name>
    <name type="common">Chinese foxglove</name>
    <dbReference type="NCBI Taxonomy" id="99300"/>
    <lineage>
        <taxon>Eukaryota</taxon>
        <taxon>Viridiplantae</taxon>
        <taxon>Streptophyta</taxon>
        <taxon>Embryophyta</taxon>
        <taxon>Tracheophyta</taxon>
        <taxon>Spermatophyta</taxon>
        <taxon>Magnoliopsida</taxon>
        <taxon>eudicotyledons</taxon>
        <taxon>Gunneridae</taxon>
        <taxon>Pentapetalae</taxon>
        <taxon>asterids</taxon>
        <taxon>lamiids</taxon>
        <taxon>Lamiales</taxon>
        <taxon>Orobanchaceae</taxon>
        <taxon>Rehmannieae</taxon>
        <taxon>Rehmannia</taxon>
    </lineage>
</organism>
<keyword evidence="3" id="KW-1185">Reference proteome</keyword>
<dbReference type="Proteomes" id="UP001318860">
    <property type="component" value="Unassembled WGS sequence"/>
</dbReference>
<evidence type="ECO:0000313" key="3">
    <source>
        <dbReference type="Proteomes" id="UP001318860"/>
    </source>
</evidence>
<protein>
    <submittedName>
        <fullName evidence="2">Uncharacterized protein</fullName>
    </submittedName>
</protein>
<comment type="caution">
    <text evidence="2">The sequence shown here is derived from an EMBL/GenBank/DDBJ whole genome shotgun (WGS) entry which is preliminary data.</text>
</comment>
<evidence type="ECO:0000256" key="1">
    <source>
        <dbReference type="SAM" id="MobiDB-lite"/>
    </source>
</evidence>
<accession>A0ABR0UBY1</accession>
<sequence length="164" mass="18625">MAEPRGATPTTDMNSSNSSIPGETVIFDAVEHPLELELESEFDLQEDEHHEEDGDNSEVSEEEAAEGEEAEYTFQFQEEMDPLSFAEEEDASGLQPYERFERIQHHYEVLAAKKRPAQQKSLSEMPAKRLRQEEILGASFEEIMETMNYGNELLARIRGLATAL</sequence>